<organism evidence="2">
    <name type="scientific">Echinococcus granulosus</name>
    <name type="common">Hydatid tapeworm</name>
    <dbReference type="NCBI Taxonomy" id="6210"/>
    <lineage>
        <taxon>Eukaryota</taxon>
        <taxon>Metazoa</taxon>
        <taxon>Spiralia</taxon>
        <taxon>Lophotrochozoa</taxon>
        <taxon>Platyhelminthes</taxon>
        <taxon>Cestoda</taxon>
        <taxon>Eucestoda</taxon>
        <taxon>Cyclophyllidea</taxon>
        <taxon>Taeniidae</taxon>
        <taxon>Echinococcus</taxon>
        <taxon>Echinococcus granulosus group</taxon>
    </lineage>
</organism>
<sequence>MAGSYALTSLGARLEEQTIVVDGGPLKPGVVTDRRERVSAGSNGCDTQARAIDGASHRHKRYVDWPPT</sequence>
<dbReference type="AlphaFoldDB" id="A0A068WSJ0"/>
<reference evidence="2 3" key="1">
    <citation type="journal article" date="2013" name="Nature">
        <title>The genomes of four tapeworm species reveal adaptations to parasitism.</title>
        <authorList>
            <person name="Tsai I.J."/>
            <person name="Zarowiecki M."/>
            <person name="Holroyd N."/>
            <person name="Garciarrubio A."/>
            <person name="Sanchez-Flores A."/>
            <person name="Brooks K.L."/>
            <person name="Tracey A."/>
            <person name="Bobes R.J."/>
            <person name="Fragoso G."/>
            <person name="Sciutto E."/>
            <person name="Aslett M."/>
            <person name="Beasley H."/>
            <person name="Bennett H.M."/>
            <person name="Cai J."/>
            <person name="Camicia F."/>
            <person name="Clark R."/>
            <person name="Cucher M."/>
            <person name="De Silva N."/>
            <person name="Day T.A."/>
            <person name="Deplazes P."/>
            <person name="Estrada K."/>
            <person name="Fernandez C."/>
            <person name="Holland P.W."/>
            <person name="Hou J."/>
            <person name="Hu S."/>
            <person name="Huckvale T."/>
            <person name="Hung S.S."/>
            <person name="Kamenetzky L."/>
            <person name="Keane J.A."/>
            <person name="Kiss F."/>
            <person name="Koziol U."/>
            <person name="Lambert O."/>
            <person name="Liu K."/>
            <person name="Luo X."/>
            <person name="Luo Y."/>
            <person name="Macchiaroli N."/>
            <person name="Nichol S."/>
            <person name="Paps J."/>
            <person name="Parkinson J."/>
            <person name="Pouchkina-Stantcheva N."/>
            <person name="Riddiford N."/>
            <person name="Rosenzvit M."/>
            <person name="Salinas G."/>
            <person name="Wasmuth J.D."/>
            <person name="Zamanian M."/>
            <person name="Zheng Y."/>
            <person name="Cai X."/>
            <person name="Soberon X."/>
            <person name="Olson P.D."/>
            <person name="Laclette J.P."/>
            <person name="Brehm K."/>
            <person name="Berriman M."/>
            <person name="Garciarrubio A."/>
            <person name="Bobes R.J."/>
            <person name="Fragoso G."/>
            <person name="Sanchez-Flores A."/>
            <person name="Estrada K."/>
            <person name="Cevallos M.A."/>
            <person name="Morett E."/>
            <person name="Gonzalez V."/>
            <person name="Portillo T."/>
            <person name="Ochoa-Leyva A."/>
            <person name="Jose M.V."/>
            <person name="Sciutto E."/>
            <person name="Landa A."/>
            <person name="Jimenez L."/>
            <person name="Valdes V."/>
            <person name="Carrero J.C."/>
            <person name="Larralde C."/>
            <person name="Morales-Montor J."/>
            <person name="Limon-Lason J."/>
            <person name="Soberon X."/>
            <person name="Laclette J.P."/>
        </authorList>
    </citation>
    <scope>NUCLEOTIDE SEQUENCE [LARGE SCALE GENOMIC DNA]</scope>
</reference>
<accession>A0A068WSJ0</accession>
<name>A0A068WSJ0_ECHGR</name>
<evidence type="ECO:0000313" key="3">
    <source>
        <dbReference type="Proteomes" id="UP000492820"/>
    </source>
</evidence>
<protein>
    <submittedName>
        <fullName evidence="4">Thioredoxin reductase</fullName>
    </submittedName>
</protein>
<dbReference type="Proteomes" id="UP000492820">
    <property type="component" value="Unassembled WGS sequence"/>
</dbReference>
<dbReference type="WBParaSite" id="EgrG_002035700">
    <property type="protein sequence ID" value="EgrG_002035700"/>
    <property type="gene ID" value="EgrG_002035700"/>
</dbReference>
<evidence type="ECO:0000313" key="2">
    <source>
        <dbReference type="EMBL" id="CDS23116.1"/>
    </source>
</evidence>
<dbReference type="EMBL" id="LK028589">
    <property type="protein sequence ID" value="CDS23116.1"/>
    <property type="molecule type" value="Genomic_DNA"/>
</dbReference>
<proteinExistence type="predicted"/>
<reference evidence="2" key="2">
    <citation type="submission" date="2014-06" db="EMBL/GenBank/DDBJ databases">
        <authorList>
            <person name="Aslett M."/>
        </authorList>
    </citation>
    <scope>NUCLEOTIDE SEQUENCE</scope>
</reference>
<reference evidence="4" key="3">
    <citation type="submission" date="2020-10" db="UniProtKB">
        <authorList>
            <consortium name="WormBaseParasite"/>
        </authorList>
    </citation>
    <scope>IDENTIFICATION</scope>
</reference>
<evidence type="ECO:0000256" key="1">
    <source>
        <dbReference type="SAM" id="MobiDB-lite"/>
    </source>
</evidence>
<feature type="region of interest" description="Disordered" evidence="1">
    <location>
        <begin position="37"/>
        <end position="68"/>
    </location>
</feature>
<evidence type="ECO:0000313" key="4">
    <source>
        <dbReference type="WBParaSite" id="EgrG_002035700"/>
    </source>
</evidence>
<gene>
    <name evidence="2" type="ORF">EgrG_002035700</name>
</gene>